<sequence length="92" mass="10078">MWCLLSMCLLFERLSGFNISSMAPWLSPYSSDVGCVLCSSLHWPASHSKSLVASDISTHFASQVLSALSSCLRDAYDSTLLSIIVTYPLMLL</sequence>
<feature type="chain" id="PRO_5013098770" description="Secreted protein" evidence="1">
    <location>
        <begin position="17"/>
        <end position="92"/>
    </location>
</feature>
<gene>
    <name evidence="2" type="ORF">PHMEG_0008609</name>
</gene>
<dbReference type="Proteomes" id="UP000198211">
    <property type="component" value="Unassembled WGS sequence"/>
</dbReference>
<keyword evidence="3" id="KW-1185">Reference proteome</keyword>
<proteinExistence type="predicted"/>
<evidence type="ECO:0000313" key="3">
    <source>
        <dbReference type="Proteomes" id="UP000198211"/>
    </source>
</evidence>
<dbReference type="EMBL" id="NBNE01000751">
    <property type="protein sequence ID" value="OWZ17451.1"/>
    <property type="molecule type" value="Genomic_DNA"/>
</dbReference>
<reference evidence="3" key="1">
    <citation type="submission" date="2017-03" db="EMBL/GenBank/DDBJ databases">
        <title>Phytopthora megakarya and P. palmivora, two closely related causual agents of cacao black pod achieved similar genome size and gene model numbers by different mechanisms.</title>
        <authorList>
            <person name="Ali S."/>
            <person name="Shao J."/>
            <person name="Larry D.J."/>
            <person name="Kronmiller B."/>
            <person name="Shen D."/>
            <person name="Strem M.D."/>
            <person name="Melnick R.L."/>
            <person name="Guiltinan M.J."/>
            <person name="Tyler B.M."/>
            <person name="Meinhardt L.W."/>
            <person name="Bailey B.A."/>
        </authorList>
    </citation>
    <scope>NUCLEOTIDE SEQUENCE [LARGE SCALE GENOMIC DNA]</scope>
    <source>
        <strain evidence="3">zdho120</strain>
    </source>
</reference>
<keyword evidence="1" id="KW-0732">Signal</keyword>
<organism evidence="2 3">
    <name type="scientific">Phytophthora megakarya</name>
    <dbReference type="NCBI Taxonomy" id="4795"/>
    <lineage>
        <taxon>Eukaryota</taxon>
        <taxon>Sar</taxon>
        <taxon>Stramenopiles</taxon>
        <taxon>Oomycota</taxon>
        <taxon>Peronosporomycetes</taxon>
        <taxon>Peronosporales</taxon>
        <taxon>Peronosporaceae</taxon>
        <taxon>Phytophthora</taxon>
    </lineage>
</organism>
<comment type="caution">
    <text evidence="2">The sequence shown here is derived from an EMBL/GenBank/DDBJ whole genome shotgun (WGS) entry which is preliminary data.</text>
</comment>
<protein>
    <recommendedName>
        <fullName evidence="4">Secreted protein</fullName>
    </recommendedName>
</protein>
<evidence type="ECO:0008006" key="4">
    <source>
        <dbReference type="Google" id="ProtNLM"/>
    </source>
</evidence>
<evidence type="ECO:0000256" key="1">
    <source>
        <dbReference type="SAM" id="SignalP"/>
    </source>
</evidence>
<name>A0A225WIA6_9STRA</name>
<evidence type="ECO:0000313" key="2">
    <source>
        <dbReference type="EMBL" id="OWZ17451.1"/>
    </source>
</evidence>
<feature type="signal peptide" evidence="1">
    <location>
        <begin position="1"/>
        <end position="16"/>
    </location>
</feature>
<dbReference type="AlphaFoldDB" id="A0A225WIA6"/>
<accession>A0A225WIA6</accession>